<dbReference type="Pfam" id="PF00027">
    <property type="entry name" value="cNMP_binding"/>
    <property type="match status" value="1"/>
</dbReference>
<dbReference type="EMBL" id="DVOG01000137">
    <property type="protein sequence ID" value="HIV04546.1"/>
    <property type="molecule type" value="Genomic_DNA"/>
</dbReference>
<dbReference type="PANTHER" id="PTHR43065:SF48">
    <property type="entry name" value="HISTIDINE KINASE"/>
    <property type="match status" value="1"/>
</dbReference>
<feature type="domain" description="Cyclic nucleotide-binding" evidence="1">
    <location>
        <begin position="23"/>
        <end position="110"/>
    </location>
</feature>
<dbReference type="InterPro" id="IPR018490">
    <property type="entry name" value="cNMP-bd_dom_sf"/>
</dbReference>
<protein>
    <submittedName>
        <fullName evidence="2">Cyclic nucleotide-binding domain-containing protein</fullName>
    </submittedName>
</protein>
<dbReference type="SUPFAM" id="SSF55874">
    <property type="entry name" value="ATPase domain of HSP90 chaperone/DNA topoisomerase II/histidine kinase"/>
    <property type="match status" value="1"/>
</dbReference>
<dbReference type="PANTHER" id="PTHR43065">
    <property type="entry name" value="SENSOR HISTIDINE KINASE"/>
    <property type="match status" value="1"/>
</dbReference>
<evidence type="ECO:0000313" key="2">
    <source>
        <dbReference type="EMBL" id="HIV04546.1"/>
    </source>
</evidence>
<dbReference type="Gene3D" id="2.60.120.10">
    <property type="entry name" value="Jelly Rolls"/>
    <property type="match status" value="1"/>
</dbReference>
<dbReference type="InterPro" id="IPR014710">
    <property type="entry name" value="RmlC-like_jellyroll"/>
</dbReference>
<evidence type="ECO:0000313" key="3">
    <source>
        <dbReference type="Proteomes" id="UP000886812"/>
    </source>
</evidence>
<dbReference type="PROSITE" id="PS50042">
    <property type="entry name" value="CNMP_BINDING_3"/>
    <property type="match status" value="1"/>
</dbReference>
<reference evidence="2" key="2">
    <citation type="journal article" date="2021" name="PeerJ">
        <title>Extensive microbial diversity within the chicken gut microbiome revealed by metagenomics and culture.</title>
        <authorList>
            <person name="Gilroy R."/>
            <person name="Ravi A."/>
            <person name="Getino M."/>
            <person name="Pursley I."/>
            <person name="Horton D.L."/>
            <person name="Alikhan N.F."/>
            <person name="Baker D."/>
            <person name="Gharbi K."/>
            <person name="Hall N."/>
            <person name="Watson M."/>
            <person name="Adriaenssens E.M."/>
            <person name="Foster-Nyarko E."/>
            <person name="Jarju S."/>
            <person name="Secka A."/>
            <person name="Antonio M."/>
            <person name="Oren A."/>
            <person name="Chaudhuri R.R."/>
            <person name="La Ragione R."/>
            <person name="Hildebrand F."/>
            <person name="Pallen M.J."/>
        </authorList>
    </citation>
    <scope>NUCLEOTIDE SEQUENCE</scope>
    <source>
        <strain evidence="2">10669</strain>
    </source>
</reference>
<dbReference type="AlphaFoldDB" id="A0A9D1NL03"/>
<comment type="caution">
    <text evidence="2">The sequence shown here is derived from an EMBL/GenBank/DDBJ whole genome shotgun (WGS) entry which is preliminary data.</text>
</comment>
<organism evidence="2 3">
    <name type="scientific">Candidatus Spyradosoma merdigallinarum</name>
    <dbReference type="NCBI Taxonomy" id="2840950"/>
    <lineage>
        <taxon>Bacteria</taxon>
        <taxon>Pseudomonadati</taxon>
        <taxon>Verrucomicrobiota</taxon>
        <taxon>Opitutia</taxon>
        <taxon>Opitutia incertae sedis</taxon>
        <taxon>Candidatus Spyradosoma</taxon>
    </lineage>
</organism>
<dbReference type="SUPFAM" id="SSF51206">
    <property type="entry name" value="cAMP-binding domain-like"/>
    <property type="match status" value="1"/>
</dbReference>
<dbReference type="Proteomes" id="UP000886812">
    <property type="component" value="Unassembled WGS sequence"/>
</dbReference>
<sequence length="400" mass="44123">MRKRAEFHEKLSRINADYFAYPERIFALEKGATLVEEGAETRRLYLILSGSVVAYRSRRDENGEKIPGSLFVVFRAGPGSYVGVQSFFSRSFRSSSKIVAETDIEVAYIDDAVQAVEPEKYGSLVEQFVPTMLHELSLRNVRVDEHAAEKERAVLRMQRAEMSATLGQLAAGLAHELNNAVGVLARKTDFVSSFIEEDLRSRGGNEERLFRLGRDGRPGGSVFSSEELRSRAREYERSLRLSRSAAKVLARIAPDEAALRLTDKAVVGGIEELARFWEIGHDIRDMRVAAKHAAAIVRSVKILGGGNIRREAGTDVRESVSEAVALLKPHLRGKKLLVEVSGAETFPKIYGDMTELVQLWVNIIKNACDALNIAETPDPTVRVALSHAGGEVSVSVSDNG</sequence>
<dbReference type="InterPro" id="IPR036890">
    <property type="entry name" value="HATPase_C_sf"/>
</dbReference>
<dbReference type="CDD" id="cd00038">
    <property type="entry name" value="CAP_ED"/>
    <property type="match status" value="1"/>
</dbReference>
<evidence type="ECO:0000259" key="1">
    <source>
        <dbReference type="PROSITE" id="PS50042"/>
    </source>
</evidence>
<accession>A0A9D1NL03</accession>
<proteinExistence type="predicted"/>
<name>A0A9D1NL03_9BACT</name>
<dbReference type="Gene3D" id="3.30.565.10">
    <property type="entry name" value="Histidine kinase-like ATPase, C-terminal domain"/>
    <property type="match status" value="1"/>
</dbReference>
<reference evidence="2" key="1">
    <citation type="submission" date="2020-10" db="EMBL/GenBank/DDBJ databases">
        <authorList>
            <person name="Gilroy R."/>
        </authorList>
    </citation>
    <scope>NUCLEOTIDE SEQUENCE</scope>
    <source>
        <strain evidence="2">10669</strain>
    </source>
</reference>
<feature type="non-terminal residue" evidence="2">
    <location>
        <position position="400"/>
    </location>
</feature>
<dbReference type="InterPro" id="IPR000595">
    <property type="entry name" value="cNMP-bd_dom"/>
</dbReference>
<dbReference type="Gene3D" id="1.10.287.130">
    <property type="match status" value="1"/>
</dbReference>
<gene>
    <name evidence="2" type="ORF">IAC75_05300</name>
</gene>